<dbReference type="EMBL" id="KV453847">
    <property type="protein sequence ID" value="ODV87934.1"/>
    <property type="molecule type" value="Genomic_DNA"/>
</dbReference>
<feature type="transmembrane region" description="Helical" evidence="6">
    <location>
        <begin position="186"/>
        <end position="204"/>
    </location>
</feature>
<dbReference type="OrthoDB" id="10266980at2759"/>
<evidence type="ECO:0000256" key="2">
    <source>
        <dbReference type="ARBA" id="ARBA00022692"/>
    </source>
</evidence>
<dbReference type="PANTHER" id="PTHR13439">
    <property type="entry name" value="CT120 PROTEIN"/>
    <property type="match status" value="1"/>
</dbReference>
<feature type="transmembrane region" description="Helical" evidence="6">
    <location>
        <begin position="97"/>
        <end position="114"/>
    </location>
</feature>
<protein>
    <recommendedName>
        <fullName evidence="7">TLC domain-containing protein</fullName>
    </recommendedName>
</protein>
<dbReference type="InterPro" id="IPR006634">
    <property type="entry name" value="TLC-dom"/>
</dbReference>
<dbReference type="GO" id="GO:0055088">
    <property type="term" value="P:lipid homeostasis"/>
    <property type="evidence" value="ECO:0007669"/>
    <property type="project" value="TreeGrafter"/>
</dbReference>
<accession>A0A1E4T862</accession>
<evidence type="ECO:0000256" key="4">
    <source>
        <dbReference type="ARBA" id="ARBA00023136"/>
    </source>
</evidence>
<dbReference type="AlphaFoldDB" id="A0A1E4T862"/>
<dbReference type="PROSITE" id="PS50922">
    <property type="entry name" value="TLC"/>
    <property type="match status" value="1"/>
</dbReference>
<gene>
    <name evidence="8" type="ORF">CANARDRAFT_5242</name>
</gene>
<feature type="domain" description="TLC" evidence="7">
    <location>
        <begin position="88"/>
        <end position="289"/>
    </location>
</feature>
<feature type="transmembrane region" description="Helical" evidence="6">
    <location>
        <begin position="256"/>
        <end position="277"/>
    </location>
</feature>
<evidence type="ECO:0000313" key="8">
    <source>
        <dbReference type="EMBL" id="ODV87934.1"/>
    </source>
</evidence>
<name>A0A1E4T862_9ASCO</name>
<evidence type="ECO:0000313" key="9">
    <source>
        <dbReference type="Proteomes" id="UP000094801"/>
    </source>
</evidence>
<dbReference type="PANTHER" id="PTHR13439:SF6">
    <property type="entry name" value="AAR085WP"/>
    <property type="match status" value="1"/>
</dbReference>
<evidence type="ECO:0000256" key="5">
    <source>
        <dbReference type="PROSITE-ProRule" id="PRU00205"/>
    </source>
</evidence>
<feature type="transmembrane region" description="Helical" evidence="6">
    <location>
        <begin position="216"/>
        <end position="236"/>
    </location>
</feature>
<dbReference type="Proteomes" id="UP000094801">
    <property type="component" value="Unassembled WGS sequence"/>
</dbReference>
<feature type="transmembrane region" description="Helical" evidence="6">
    <location>
        <begin position="56"/>
        <end position="76"/>
    </location>
</feature>
<reference evidence="9" key="1">
    <citation type="submission" date="2016-04" db="EMBL/GenBank/DDBJ databases">
        <title>Comparative genomics of biotechnologically important yeasts.</title>
        <authorList>
            <consortium name="DOE Joint Genome Institute"/>
            <person name="Riley R."/>
            <person name="Haridas S."/>
            <person name="Wolfe K.H."/>
            <person name="Lopes M.R."/>
            <person name="Hittinger C.T."/>
            <person name="Goker M."/>
            <person name="Salamov A."/>
            <person name="Wisecaver J."/>
            <person name="Long T.M."/>
            <person name="Aerts A.L."/>
            <person name="Barry K."/>
            <person name="Choi C."/>
            <person name="Clum A."/>
            <person name="Coughlan A.Y."/>
            <person name="Deshpande S."/>
            <person name="Douglass A.P."/>
            <person name="Hanson S.J."/>
            <person name="Klenk H.-P."/>
            <person name="Labutti K."/>
            <person name="Lapidus A."/>
            <person name="Lindquist E."/>
            <person name="Lipzen A."/>
            <person name="Meier-Kolthoff J.P."/>
            <person name="Ohm R.A."/>
            <person name="Otillar R.P."/>
            <person name="Pangilinan J."/>
            <person name="Peng Y."/>
            <person name="Rokas A."/>
            <person name="Rosa C.A."/>
            <person name="Scheuner C."/>
            <person name="Sibirny A.A."/>
            <person name="Slot J.C."/>
            <person name="Stielow J.B."/>
            <person name="Sun H."/>
            <person name="Kurtzman C.P."/>
            <person name="Blackwell M."/>
            <person name="Grigoriev I.V."/>
            <person name="Jeffries T.W."/>
        </authorList>
    </citation>
    <scope>NUCLEOTIDE SEQUENCE [LARGE SCALE GENOMIC DNA]</scope>
    <source>
        <strain evidence="9">NRRL YB-2248</strain>
    </source>
</reference>
<evidence type="ECO:0000256" key="3">
    <source>
        <dbReference type="ARBA" id="ARBA00022989"/>
    </source>
</evidence>
<dbReference type="STRING" id="983967.A0A1E4T862"/>
<evidence type="ECO:0000259" key="7">
    <source>
        <dbReference type="PROSITE" id="PS50922"/>
    </source>
</evidence>
<dbReference type="GO" id="GO:0016020">
    <property type="term" value="C:membrane"/>
    <property type="evidence" value="ECO:0007669"/>
    <property type="project" value="UniProtKB-SubCell"/>
</dbReference>
<keyword evidence="2 5" id="KW-0812">Transmembrane</keyword>
<comment type="subcellular location">
    <subcellularLocation>
        <location evidence="1">Membrane</location>
        <topology evidence="1">Multi-pass membrane protein</topology>
    </subcellularLocation>
</comment>
<keyword evidence="9" id="KW-1185">Reference proteome</keyword>
<dbReference type="Pfam" id="PF03798">
    <property type="entry name" value="TRAM_LAG1_CLN8"/>
    <property type="match status" value="1"/>
</dbReference>
<dbReference type="InterPro" id="IPR050846">
    <property type="entry name" value="TLCD"/>
</dbReference>
<evidence type="ECO:0000256" key="6">
    <source>
        <dbReference type="SAM" id="Phobius"/>
    </source>
</evidence>
<organism evidence="8 9">
    <name type="scientific">[Candida] arabinofermentans NRRL YB-2248</name>
    <dbReference type="NCBI Taxonomy" id="983967"/>
    <lineage>
        <taxon>Eukaryota</taxon>
        <taxon>Fungi</taxon>
        <taxon>Dikarya</taxon>
        <taxon>Ascomycota</taxon>
        <taxon>Saccharomycotina</taxon>
        <taxon>Pichiomycetes</taxon>
        <taxon>Pichiales</taxon>
        <taxon>Pichiaceae</taxon>
        <taxon>Ogataea</taxon>
        <taxon>Ogataea/Candida clade</taxon>
    </lineage>
</organism>
<dbReference type="GO" id="GO:0005783">
    <property type="term" value="C:endoplasmic reticulum"/>
    <property type="evidence" value="ECO:0007669"/>
    <property type="project" value="TreeGrafter"/>
</dbReference>
<sequence>MNFISDLIERHTYSSPLDDTSIQFPYLKTHIEPFIISNFPNHISVDSGLFKNINTILLGILVYHSIYTVSKIPVYFSKTLQNVLKGDKSKIDFCMRITSFIQATVICALGLPLYNNDHLNKHRVFATTPYSEFYICLALSYFIWDALMSFYYLRLFGLGFLIHGIVSALVFFSASYASMIHYYSPLFLLFEISTPFLNIRWFGLKFKDVIPEWFQLLNNIILILIFFFIRICWGWYQVFWLAVDLWEHKHDDRFVGWVATIILSCNFVLDILNVFWFSKMMTVAITTIRQMIGKAEKNDNDEKLKLM</sequence>
<feature type="transmembrane region" description="Helical" evidence="6">
    <location>
        <begin position="160"/>
        <end position="180"/>
    </location>
</feature>
<keyword evidence="3 6" id="KW-1133">Transmembrane helix</keyword>
<dbReference type="SMART" id="SM00724">
    <property type="entry name" value="TLC"/>
    <property type="match status" value="1"/>
</dbReference>
<proteinExistence type="predicted"/>
<evidence type="ECO:0000256" key="1">
    <source>
        <dbReference type="ARBA" id="ARBA00004141"/>
    </source>
</evidence>
<keyword evidence="4 5" id="KW-0472">Membrane</keyword>